<dbReference type="PANTHER" id="PTHR43625:SF40">
    <property type="entry name" value="ALDO-KETO REDUCTASE YAKC [NADP(+)]"/>
    <property type="match status" value="1"/>
</dbReference>
<dbReference type="InterPro" id="IPR023210">
    <property type="entry name" value="NADP_OxRdtase_dom"/>
</dbReference>
<dbReference type="CDD" id="cd19088">
    <property type="entry name" value="AKR_AKR13B1"/>
    <property type="match status" value="1"/>
</dbReference>
<evidence type="ECO:0000313" key="4">
    <source>
        <dbReference type="Proteomes" id="UP001589870"/>
    </source>
</evidence>
<evidence type="ECO:0000256" key="1">
    <source>
        <dbReference type="ARBA" id="ARBA00023002"/>
    </source>
</evidence>
<feature type="domain" description="NADP-dependent oxidoreductase" evidence="2">
    <location>
        <begin position="18"/>
        <end position="290"/>
    </location>
</feature>
<protein>
    <submittedName>
        <fullName evidence="3">Aldo/keto reductase</fullName>
    </submittedName>
</protein>
<sequence>MTDSHSRTRRIGDLAVSAIGLGAMTLTQVRGYDEKQSIQTVHAALDAGVTLLDTADVYGPAGGGDGVNELIVAKALRHYPGSTEHVVVATKGGHLRFPETDTWWIDGGPEHLRRACVASLRRLGYDALPLYQHHRPDPRVPYAESMGALKALHDEGLVVRVGISNASVAQVRLAHEILGEALVSVQNEHSPRVRTSEPVVRLCEELGLAFLSWGPFGGMRAAKGLGSECEAFDDVAVARGVSPQRVSLAWQLHTSPVIIPIPGASRPASILDSLAATDLDLTTEELERLNGRVVRDERRVDGTHQKADLHPRV</sequence>
<organism evidence="3 4">
    <name type="scientific">Sphaerimonospora cavernae</name>
    <dbReference type="NCBI Taxonomy" id="1740611"/>
    <lineage>
        <taxon>Bacteria</taxon>
        <taxon>Bacillati</taxon>
        <taxon>Actinomycetota</taxon>
        <taxon>Actinomycetes</taxon>
        <taxon>Streptosporangiales</taxon>
        <taxon>Streptosporangiaceae</taxon>
        <taxon>Sphaerimonospora</taxon>
    </lineage>
</organism>
<proteinExistence type="predicted"/>
<name>A0ABV6TYY1_9ACTN</name>
<dbReference type="InterPro" id="IPR050791">
    <property type="entry name" value="Aldo-Keto_reductase"/>
</dbReference>
<keyword evidence="4" id="KW-1185">Reference proteome</keyword>
<dbReference type="InterPro" id="IPR036812">
    <property type="entry name" value="NAD(P)_OxRdtase_dom_sf"/>
</dbReference>
<dbReference type="PANTHER" id="PTHR43625">
    <property type="entry name" value="AFLATOXIN B1 ALDEHYDE REDUCTASE"/>
    <property type="match status" value="1"/>
</dbReference>
<reference evidence="3 4" key="1">
    <citation type="submission" date="2024-09" db="EMBL/GenBank/DDBJ databases">
        <authorList>
            <person name="Sun Q."/>
            <person name="Mori K."/>
        </authorList>
    </citation>
    <scope>NUCLEOTIDE SEQUENCE [LARGE SCALE GENOMIC DNA]</scope>
    <source>
        <strain evidence="3 4">TBRC 1851</strain>
    </source>
</reference>
<dbReference type="EMBL" id="JBHMQT010000003">
    <property type="protein sequence ID" value="MFC0861418.1"/>
    <property type="molecule type" value="Genomic_DNA"/>
</dbReference>
<comment type="caution">
    <text evidence="3">The sequence shown here is derived from an EMBL/GenBank/DDBJ whole genome shotgun (WGS) entry which is preliminary data.</text>
</comment>
<evidence type="ECO:0000313" key="3">
    <source>
        <dbReference type="EMBL" id="MFC0861418.1"/>
    </source>
</evidence>
<dbReference type="RefSeq" id="WP_394299613.1">
    <property type="nucleotide sequence ID" value="NZ_JBHMQT010000003.1"/>
</dbReference>
<evidence type="ECO:0000259" key="2">
    <source>
        <dbReference type="Pfam" id="PF00248"/>
    </source>
</evidence>
<keyword evidence="1" id="KW-0560">Oxidoreductase</keyword>
<dbReference type="Proteomes" id="UP001589870">
    <property type="component" value="Unassembled WGS sequence"/>
</dbReference>
<dbReference type="SUPFAM" id="SSF51430">
    <property type="entry name" value="NAD(P)-linked oxidoreductase"/>
    <property type="match status" value="1"/>
</dbReference>
<gene>
    <name evidence="3" type="ORF">ACFHYQ_03810</name>
</gene>
<dbReference type="Gene3D" id="3.20.20.100">
    <property type="entry name" value="NADP-dependent oxidoreductase domain"/>
    <property type="match status" value="1"/>
</dbReference>
<accession>A0ABV6TYY1</accession>
<dbReference type="Pfam" id="PF00248">
    <property type="entry name" value="Aldo_ket_red"/>
    <property type="match status" value="1"/>
</dbReference>